<comment type="caution">
    <text evidence="2">The sequence shown here is derived from an EMBL/GenBank/DDBJ whole genome shotgun (WGS) entry which is preliminary data.</text>
</comment>
<feature type="compositionally biased region" description="Low complexity" evidence="1">
    <location>
        <begin position="116"/>
        <end position="134"/>
    </location>
</feature>
<organism evidence="2 3">
    <name type="scientific">Lentinula raphanica</name>
    <dbReference type="NCBI Taxonomy" id="153919"/>
    <lineage>
        <taxon>Eukaryota</taxon>
        <taxon>Fungi</taxon>
        <taxon>Dikarya</taxon>
        <taxon>Basidiomycota</taxon>
        <taxon>Agaricomycotina</taxon>
        <taxon>Agaricomycetes</taxon>
        <taxon>Agaricomycetidae</taxon>
        <taxon>Agaricales</taxon>
        <taxon>Marasmiineae</taxon>
        <taxon>Omphalotaceae</taxon>
        <taxon>Lentinula</taxon>
    </lineage>
</organism>
<evidence type="ECO:0000313" key="2">
    <source>
        <dbReference type="EMBL" id="KAJ3832258.1"/>
    </source>
</evidence>
<evidence type="ECO:0000313" key="3">
    <source>
        <dbReference type="Proteomes" id="UP001163846"/>
    </source>
</evidence>
<feature type="region of interest" description="Disordered" evidence="1">
    <location>
        <begin position="191"/>
        <end position="249"/>
    </location>
</feature>
<name>A0AA38NXG4_9AGAR</name>
<protein>
    <submittedName>
        <fullName evidence="2">Uncharacterized protein</fullName>
    </submittedName>
</protein>
<reference evidence="2" key="1">
    <citation type="submission" date="2022-08" db="EMBL/GenBank/DDBJ databases">
        <authorList>
            <consortium name="DOE Joint Genome Institute"/>
            <person name="Min B."/>
            <person name="Riley R."/>
            <person name="Sierra-Patev S."/>
            <person name="Naranjo-Ortiz M."/>
            <person name="Looney B."/>
            <person name="Konkel Z."/>
            <person name="Slot J.C."/>
            <person name="Sakamoto Y."/>
            <person name="Steenwyk J.L."/>
            <person name="Rokas A."/>
            <person name="Carro J."/>
            <person name="Camarero S."/>
            <person name="Ferreira P."/>
            <person name="Molpeceres G."/>
            <person name="Ruiz-Duenas F.J."/>
            <person name="Serrano A."/>
            <person name="Henrissat B."/>
            <person name="Drula E."/>
            <person name="Hughes K.W."/>
            <person name="Mata J.L."/>
            <person name="Ishikawa N.K."/>
            <person name="Vargas-Isla R."/>
            <person name="Ushijima S."/>
            <person name="Smith C.A."/>
            <person name="Ahrendt S."/>
            <person name="Andreopoulos W."/>
            <person name="He G."/>
            <person name="Labutti K."/>
            <person name="Lipzen A."/>
            <person name="Ng V."/>
            <person name="Sandor L."/>
            <person name="Barry K."/>
            <person name="Martinez A.T."/>
            <person name="Xiao Y."/>
            <person name="Gibbons J.G."/>
            <person name="Terashima K."/>
            <person name="Hibbett D.S."/>
            <person name="Grigoriev I.V."/>
        </authorList>
    </citation>
    <scope>NUCLEOTIDE SEQUENCE</scope>
    <source>
        <strain evidence="2">TFB9207</strain>
    </source>
</reference>
<evidence type="ECO:0000256" key="1">
    <source>
        <dbReference type="SAM" id="MobiDB-lite"/>
    </source>
</evidence>
<feature type="region of interest" description="Disordered" evidence="1">
    <location>
        <begin position="110"/>
        <end position="139"/>
    </location>
</feature>
<sequence length="481" mass="53280">MSMEAFTHEGSCTPKYYPDSIPGLVQAQRAHEYYVITDGSFAGIYKYCYRNLAKDRANRSGKTAHGVASFEAACNLWSWTCKEYHKHDNRDVMGFSAPLLLKGISAPPMLSKTSQDSSSITDDANTDNSSDDNNLPAVDKHSYDAKLNDLNKYSKPNPIAFSTKSGFPKSSASKFTFSPPPTLSTENLSAALKAKGKSSRSRSQSPTKASAKNPSKPPTNDIDSISAQLSKQSIRKSSTAGKASSSRAESQSKLAQGLYVVKWEGSYELHSDFQSAKDSFEQALLLQNESQFRNNVTLSPLRLLPTREKPWINLHQSFAIWTTQGRPTPRRTQIRSETLNANGQVVQTQIPAEIPSPLKKKQRIIMTGNPASEQRLNDLLQFALVNGEHLPTVEVDDSTKLTPESLDHHLNEFNKRQRRYAASEGQAIPGMGTKGEETALLNNVGSVEEIKSRCIVVSLVVFLVVWPLDLIEKWNGSYFER</sequence>
<gene>
    <name evidence="2" type="ORF">F5878DRAFT_646929</name>
</gene>
<dbReference type="EMBL" id="MU807022">
    <property type="protein sequence ID" value="KAJ3832258.1"/>
    <property type="molecule type" value="Genomic_DNA"/>
</dbReference>
<dbReference type="AlphaFoldDB" id="A0AA38NXG4"/>
<dbReference type="Proteomes" id="UP001163846">
    <property type="component" value="Unassembled WGS sequence"/>
</dbReference>
<keyword evidence="3" id="KW-1185">Reference proteome</keyword>
<accession>A0AA38NXG4</accession>
<proteinExistence type="predicted"/>
<feature type="compositionally biased region" description="Polar residues" evidence="1">
    <location>
        <begin position="201"/>
        <end position="213"/>
    </location>
</feature>
<feature type="compositionally biased region" description="Polar residues" evidence="1">
    <location>
        <begin position="221"/>
        <end position="249"/>
    </location>
</feature>
<feature type="non-terminal residue" evidence="2">
    <location>
        <position position="481"/>
    </location>
</feature>